<dbReference type="EC" id="5.1.1.3" evidence="2 7"/>
<evidence type="ECO:0000256" key="5">
    <source>
        <dbReference type="ARBA" id="ARBA00023235"/>
    </source>
</evidence>
<dbReference type="PROSITE" id="PS00923">
    <property type="entry name" value="ASP_GLU_RACEMASE_1"/>
    <property type="match status" value="1"/>
</dbReference>
<comment type="similarity">
    <text evidence="7">Belongs to the aspartate/glutamate racemases family.</text>
</comment>
<keyword evidence="3 7" id="KW-0133">Cell shape</keyword>
<dbReference type="PROSITE" id="PS00924">
    <property type="entry name" value="ASP_GLU_RACEMASE_2"/>
    <property type="match status" value="1"/>
</dbReference>
<protein>
    <recommendedName>
        <fullName evidence="2 7">Glutamate racemase</fullName>
        <ecNumber evidence="2 7">5.1.1.3</ecNumber>
    </recommendedName>
</protein>
<feature type="binding site" evidence="7">
    <location>
        <begin position="78"/>
        <end position="79"/>
    </location>
    <ligand>
        <name>substrate</name>
    </ligand>
</feature>
<dbReference type="KEGG" id="mpq:ABA45_12435"/>
<dbReference type="InterPro" id="IPR015942">
    <property type="entry name" value="Asp/Glu/hydantoin_racemase"/>
</dbReference>
<feature type="binding site" evidence="7">
    <location>
        <begin position="13"/>
        <end position="14"/>
    </location>
    <ligand>
        <name>substrate</name>
    </ligand>
</feature>
<keyword evidence="4 7" id="KW-0573">Peptidoglycan synthesis</keyword>
<feature type="binding site" evidence="7">
    <location>
        <begin position="45"/>
        <end position="46"/>
    </location>
    <ligand>
        <name>substrate</name>
    </ligand>
</feature>
<comment type="function">
    <text evidence="7">Provides the (R)-glutamate required for cell wall biosynthesis.</text>
</comment>
<dbReference type="UniPathway" id="UPA00219"/>
<proteinExistence type="inferred from homology"/>
<accession>A0A0H4IDP4</accession>
<keyword evidence="6 7" id="KW-0961">Cell wall biogenesis/degradation</keyword>
<name>A0A0H4IDP4_9GAMM</name>
<dbReference type="GO" id="GO:0009252">
    <property type="term" value="P:peptidoglycan biosynthetic process"/>
    <property type="evidence" value="ECO:0007669"/>
    <property type="project" value="UniProtKB-UniRule"/>
</dbReference>
<dbReference type="Pfam" id="PF01177">
    <property type="entry name" value="Asp_Glu_race"/>
    <property type="match status" value="1"/>
</dbReference>
<evidence type="ECO:0000256" key="3">
    <source>
        <dbReference type="ARBA" id="ARBA00022960"/>
    </source>
</evidence>
<evidence type="ECO:0000256" key="2">
    <source>
        <dbReference type="ARBA" id="ARBA00013090"/>
    </source>
</evidence>
<evidence type="ECO:0000313" key="8">
    <source>
        <dbReference type="EMBL" id="AKO53117.1"/>
    </source>
</evidence>
<dbReference type="PANTHER" id="PTHR21198">
    <property type="entry name" value="GLUTAMATE RACEMASE"/>
    <property type="match status" value="1"/>
</dbReference>
<dbReference type="Proteomes" id="UP000036406">
    <property type="component" value="Chromosome"/>
</dbReference>
<feature type="binding site" evidence="7">
    <location>
        <begin position="188"/>
        <end position="189"/>
    </location>
    <ligand>
        <name>substrate</name>
    </ligand>
</feature>
<dbReference type="InterPro" id="IPR033134">
    <property type="entry name" value="Asp/Glu_racemase_AS_2"/>
</dbReference>
<dbReference type="PANTHER" id="PTHR21198:SF2">
    <property type="entry name" value="GLUTAMATE RACEMASE"/>
    <property type="match status" value="1"/>
</dbReference>
<comment type="pathway">
    <text evidence="7">Cell wall biogenesis; peptidoglycan biosynthesis.</text>
</comment>
<dbReference type="GO" id="GO:0071555">
    <property type="term" value="P:cell wall organization"/>
    <property type="evidence" value="ECO:0007669"/>
    <property type="project" value="UniProtKB-KW"/>
</dbReference>
<dbReference type="Gene3D" id="3.40.50.1860">
    <property type="match status" value="2"/>
</dbReference>
<dbReference type="STRING" id="330734.ABA45_12435"/>
<dbReference type="HAMAP" id="MF_00258">
    <property type="entry name" value="Glu_racemase"/>
    <property type="match status" value="1"/>
</dbReference>
<feature type="active site" description="Proton donor/acceptor" evidence="7">
    <location>
        <position position="77"/>
    </location>
</feature>
<dbReference type="GO" id="GO:0008360">
    <property type="term" value="P:regulation of cell shape"/>
    <property type="evidence" value="ECO:0007669"/>
    <property type="project" value="UniProtKB-KW"/>
</dbReference>
<reference evidence="8 9" key="1">
    <citation type="submission" date="2015-05" db="EMBL/GenBank/DDBJ databases">
        <title>Complete genome of Marinobacter psychrophilus strain 20041T isolated from sea-ice of the Canadian Basin.</title>
        <authorList>
            <person name="Song L."/>
            <person name="Ren L."/>
            <person name="Yu Y."/>
            <person name="Wang X."/>
        </authorList>
    </citation>
    <scope>NUCLEOTIDE SEQUENCE [LARGE SCALE GENOMIC DNA]</scope>
    <source>
        <strain evidence="8 9">20041</strain>
    </source>
</reference>
<sequence>MNEASLPSVLVFDSGVGGLSVAASIRRLCPQVPLVYLADNAGFPYGDKPEAEVTRRTCNLVTSALSQFDCQIVVLACNTASTVALPALRQCVSEAVVGVVPAIKPAAAISVNRRIGILATPATVARPYLDQLIADYAADCQVCRIGHRSLVHWAEGLARGESVPQSRLVEILAPFEFAGVDTVVLGCTHYPLLLPALKQAAPGVRFWVDSGDAIARRVEQLLASKSAQPQALTSRLQPGISPKPLQQTLFSASAPPGIERFMTGLGLAPGAIVSFWGHI</sequence>
<evidence type="ECO:0000256" key="4">
    <source>
        <dbReference type="ARBA" id="ARBA00022984"/>
    </source>
</evidence>
<dbReference type="EMBL" id="CP011494">
    <property type="protein sequence ID" value="AKO53117.1"/>
    <property type="molecule type" value="Genomic_DNA"/>
</dbReference>
<evidence type="ECO:0000256" key="7">
    <source>
        <dbReference type="HAMAP-Rule" id="MF_00258"/>
    </source>
</evidence>
<comment type="catalytic activity">
    <reaction evidence="1 7">
        <text>L-glutamate = D-glutamate</text>
        <dbReference type="Rhea" id="RHEA:12813"/>
        <dbReference type="ChEBI" id="CHEBI:29985"/>
        <dbReference type="ChEBI" id="CHEBI:29986"/>
        <dbReference type="EC" id="5.1.1.3"/>
    </reaction>
</comment>
<evidence type="ECO:0000313" key="9">
    <source>
        <dbReference type="Proteomes" id="UP000036406"/>
    </source>
</evidence>
<keyword evidence="5 7" id="KW-0413">Isomerase</keyword>
<evidence type="ECO:0000256" key="1">
    <source>
        <dbReference type="ARBA" id="ARBA00001602"/>
    </source>
</evidence>
<dbReference type="AlphaFoldDB" id="A0A0H4IDP4"/>
<evidence type="ECO:0000256" key="6">
    <source>
        <dbReference type="ARBA" id="ARBA00023316"/>
    </source>
</evidence>
<dbReference type="PATRIC" id="fig|330734.3.peg.2606"/>
<dbReference type="SUPFAM" id="SSF53681">
    <property type="entry name" value="Aspartate/glutamate racemase"/>
    <property type="match status" value="2"/>
</dbReference>
<dbReference type="InterPro" id="IPR004391">
    <property type="entry name" value="Glu_race"/>
</dbReference>
<dbReference type="InterPro" id="IPR001920">
    <property type="entry name" value="Asp/Glu_race"/>
</dbReference>
<dbReference type="NCBIfam" id="TIGR00067">
    <property type="entry name" value="glut_race"/>
    <property type="match status" value="1"/>
</dbReference>
<dbReference type="RefSeq" id="WP_048386565.1">
    <property type="nucleotide sequence ID" value="NZ_CP011494.1"/>
</dbReference>
<gene>
    <name evidence="7" type="primary">murI</name>
    <name evidence="8" type="ORF">ABA45_12435</name>
</gene>
<keyword evidence="9" id="KW-1185">Reference proteome</keyword>
<dbReference type="InterPro" id="IPR018187">
    <property type="entry name" value="Asp/Glu_racemase_AS_1"/>
</dbReference>
<dbReference type="GO" id="GO:0008881">
    <property type="term" value="F:glutamate racemase activity"/>
    <property type="evidence" value="ECO:0007669"/>
    <property type="project" value="UniProtKB-UniRule"/>
</dbReference>
<organism evidence="8 9">
    <name type="scientific">Marinobacter psychrophilus</name>
    <dbReference type="NCBI Taxonomy" id="330734"/>
    <lineage>
        <taxon>Bacteria</taxon>
        <taxon>Pseudomonadati</taxon>
        <taxon>Pseudomonadota</taxon>
        <taxon>Gammaproteobacteria</taxon>
        <taxon>Pseudomonadales</taxon>
        <taxon>Marinobacteraceae</taxon>
        <taxon>Marinobacter</taxon>
    </lineage>
</organism>
<feature type="active site" description="Proton donor/acceptor" evidence="7">
    <location>
        <position position="187"/>
    </location>
</feature>